<reference evidence="1" key="1">
    <citation type="submission" date="2022-07" db="EMBL/GenBank/DDBJ databases">
        <authorList>
            <person name="Macas J."/>
            <person name="Novak P."/>
            <person name="Neumann P."/>
        </authorList>
    </citation>
    <scope>NUCLEOTIDE SEQUENCE</scope>
</reference>
<proteinExistence type="predicted"/>
<organism evidence="1 2">
    <name type="scientific">Cuscuta europaea</name>
    <name type="common">European dodder</name>
    <dbReference type="NCBI Taxonomy" id="41803"/>
    <lineage>
        <taxon>Eukaryota</taxon>
        <taxon>Viridiplantae</taxon>
        <taxon>Streptophyta</taxon>
        <taxon>Embryophyta</taxon>
        <taxon>Tracheophyta</taxon>
        <taxon>Spermatophyta</taxon>
        <taxon>Magnoliopsida</taxon>
        <taxon>eudicotyledons</taxon>
        <taxon>Gunneridae</taxon>
        <taxon>Pentapetalae</taxon>
        <taxon>asterids</taxon>
        <taxon>lamiids</taxon>
        <taxon>Solanales</taxon>
        <taxon>Convolvulaceae</taxon>
        <taxon>Cuscuteae</taxon>
        <taxon>Cuscuta</taxon>
        <taxon>Cuscuta subgen. Cuscuta</taxon>
    </lineage>
</organism>
<accession>A0A9P0ZU47</accession>
<keyword evidence="2" id="KW-1185">Reference proteome</keyword>
<dbReference type="Proteomes" id="UP001152484">
    <property type="component" value="Unassembled WGS sequence"/>
</dbReference>
<protein>
    <submittedName>
        <fullName evidence="1">Uncharacterized protein</fullName>
    </submittedName>
</protein>
<gene>
    <name evidence="1" type="ORF">CEURO_LOCUS20672</name>
</gene>
<evidence type="ECO:0000313" key="1">
    <source>
        <dbReference type="EMBL" id="CAH9115105.1"/>
    </source>
</evidence>
<dbReference type="EMBL" id="CAMAPE010000065">
    <property type="protein sequence ID" value="CAH9115105.1"/>
    <property type="molecule type" value="Genomic_DNA"/>
</dbReference>
<evidence type="ECO:0000313" key="2">
    <source>
        <dbReference type="Proteomes" id="UP001152484"/>
    </source>
</evidence>
<name>A0A9P0ZU47_CUSEU</name>
<dbReference type="AlphaFoldDB" id="A0A9P0ZU47"/>
<sequence>MLMQQSTGTQRELMEQDLKSNILPIHQILKVKAEDYHGVKFYSYKLQRTDGSEFTCQENDFIMLKPDDIYQMFMAYRYLPVRKSRTYSEGLAGIKRFMLRQVRVHSSHDLQMAIECNMTKTNLTQPRLYGPELEDFLAYHIFFTPPAVPYLNHKNEKRLMMVSEVEKYCDGTLKIIKEQLLKMKKQLDQKLEEASSYILKEHSTLETILKAIDDRLDKRNMLSQYEHALNMRKHYFKAQNQ</sequence>
<comment type="caution">
    <text evidence="1">The sequence shown here is derived from an EMBL/GenBank/DDBJ whole genome shotgun (WGS) entry which is preliminary data.</text>
</comment>
<dbReference type="OrthoDB" id="1321395at2759"/>